<dbReference type="EMBL" id="JAUSRR010000008">
    <property type="protein sequence ID" value="MDP9925562.1"/>
    <property type="molecule type" value="Genomic_DNA"/>
</dbReference>
<dbReference type="AlphaFoldDB" id="A0AAW8E2Z5"/>
<comment type="caution">
    <text evidence="1">The sequence shown here is derived from an EMBL/GenBank/DDBJ whole genome shotgun (WGS) entry which is preliminary data.</text>
</comment>
<dbReference type="Proteomes" id="UP001244295">
    <property type="component" value="Unassembled WGS sequence"/>
</dbReference>
<accession>A0AAW8E2Z5</accession>
<protein>
    <submittedName>
        <fullName evidence="1">Uncharacterized protein</fullName>
    </submittedName>
</protein>
<proteinExistence type="predicted"/>
<sequence length="258" mass="28330">MFSFMGGQQDRMPLILFESRDAMIQPESVMTMFIRVASVCDALEAVLPRLSPATGDAVQFLLDIIPDESRFLCFVPVRAGCVTELWAHYMYVNDCEDAATRADVADRVPVPAAWVVLPGPEASASQARRLVQSIEAFHFFAPLHELELDELANVDEQLAGTVKTLQRIRSTPTEELFGKAFALIPPATFTVAAPGLIRIDDTMSPRPQGCPRYRANSVLLPDSLFVVLHPAGSKVEVDVMFGVTDPRSRQSPVCANPL</sequence>
<dbReference type="RefSeq" id="WP_307637784.1">
    <property type="nucleotide sequence ID" value="NZ_JAUSRR010000008.1"/>
</dbReference>
<evidence type="ECO:0000313" key="2">
    <source>
        <dbReference type="Proteomes" id="UP001244295"/>
    </source>
</evidence>
<name>A0AAW8E2Z5_9BURK</name>
<reference evidence="1" key="1">
    <citation type="submission" date="2023-07" db="EMBL/GenBank/DDBJ databases">
        <title>Sorghum-associated microbial communities from plants grown in Nebraska, USA.</title>
        <authorList>
            <person name="Schachtman D."/>
        </authorList>
    </citation>
    <scope>NUCLEOTIDE SEQUENCE</scope>
    <source>
        <strain evidence="1">DS2795</strain>
    </source>
</reference>
<evidence type="ECO:0000313" key="1">
    <source>
        <dbReference type="EMBL" id="MDP9925562.1"/>
    </source>
</evidence>
<organism evidence="1 2">
    <name type="scientific">Variovorax boronicumulans</name>
    <dbReference type="NCBI Taxonomy" id="436515"/>
    <lineage>
        <taxon>Bacteria</taxon>
        <taxon>Pseudomonadati</taxon>
        <taxon>Pseudomonadota</taxon>
        <taxon>Betaproteobacteria</taxon>
        <taxon>Burkholderiales</taxon>
        <taxon>Comamonadaceae</taxon>
        <taxon>Variovorax</taxon>
    </lineage>
</organism>
<gene>
    <name evidence="1" type="ORF">J2W25_004605</name>
</gene>